<evidence type="ECO:0000256" key="3">
    <source>
        <dbReference type="ARBA" id="ARBA00022746"/>
    </source>
</evidence>
<dbReference type="EMBL" id="JBHUMM010000002">
    <property type="protein sequence ID" value="MFD2670373.1"/>
    <property type="molecule type" value="Genomic_DNA"/>
</dbReference>
<evidence type="ECO:0000313" key="4">
    <source>
        <dbReference type="EMBL" id="MFD2670373.1"/>
    </source>
</evidence>
<comment type="pathway">
    <text evidence="1">Carotenoid biosynthesis.</text>
</comment>
<organism evidence="4 5">
    <name type="scientific">Marinicrinis sediminis</name>
    <dbReference type="NCBI Taxonomy" id="1652465"/>
    <lineage>
        <taxon>Bacteria</taxon>
        <taxon>Bacillati</taxon>
        <taxon>Bacillota</taxon>
        <taxon>Bacilli</taxon>
        <taxon>Bacillales</taxon>
        <taxon>Paenibacillaceae</taxon>
    </lineage>
</organism>
<dbReference type="PANTHER" id="PTHR31480">
    <property type="entry name" value="BIFUNCTIONAL LYCOPENE CYCLASE/PHYTOENE SYNTHASE"/>
    <property type="match status" value="1"/>
</dbReference>
<dbReference type="PROSITE" id="PS01044">
    <property type="entry name" value="SQUALEN_PHYTOEN_SYN_1"/>
    <property type="match status" value="1"/>
</dbReference>
<keyword evidence="3" id="KW-0125">Carotenoid biosynthesis</keyword>
<dbReference type="SFLD" id="SFLDS00005">
    <property type="entry name" value="Isoprenoid_Synthase_Type_I"/>
    <property type="match status" value="1"/>
</dbReference>
<evidence type="ECO:0000256" key="2">
    <source>
        <dbReference type="ARBA" id="ARBA00022679"/>
    </source>
</evidence>
<accession>A0ABW5R5S7</accession>
<protein>
    <submittedName>
        <fullName evidence="4">Phytoene/squalene synthase family protein</fullName>
    </submittedName>
</protein>
<dbReference type="InterPro" id="IPR033904">
    <property type="entry name" value="Trans_IPPS_HH"/>
</dbReference>
<keyword evidence="5" id="KW-1185">Reference proteome</keyword>
<dbReference type="SFLD" id="SFLDG01018">
    <property type="entry name" value="Squalene/Phytoene_Synthase_Lik"/>
    <property type="match status" value="1"/>
</dbReference>
<dbReference type="SFLD" id="SFLDG01212">
    <property type="entry name" value="Phytoene_synthase_like"/>
    <property type="match status" value="1"/>
</dbReference>
<proteinExistence type="predicted"/>
<dbReference type="InterPro" id="IPR002060">
    <property type="entry name" value="Squ/phyt_synthse"/>
</dbReference>
<dbReference type="InterPro" id="IPR044843">
    <property type="entry name" value="Trans_IPPS_bact-type"/>
</dbReference>
<gene>
    <name evidence="4" type="ORF">ACFSUC_01980</name>
</gene>
<dbReference type="RefSeq" id="WP_379927753.1">
    <property type="nucleotide sequence ID" value="NZ_JBHUMM010000002.1"/>
</dbReference>
<evidence type="ECO:0000313" key="5">
    <source>
        <dbReference type="Proteomes" id="UP001597497"/>
    </source>
</evidence>
<dbReference type="Pfam" id="PF00494">
    <property type="entry name" value="SQS_PSY"/>
    <property type="match status" value="1"/>
</dbReference>
<dbReference type="Proteomes" id="UP001597497">
    <property type="component" value="Unassembled WGS sequence"/>
</dbReference>
<name>A0ABW5R5S7_9BACL</name>
<reference evidence="5" key="1">
    <citation type="journal article" date="2019" name="Int. J. Syst. Evol. Microbiol.">
        <title>The Global Catalogue of Microorganisms (GCM) 10K type strain sequencing project: providing services to taxonomists for standard genome sequencing and annotation.</title>
        <authorList>
            <consortium name="The Broad Institute Genomics Platform"/>
            <consortium name="The Broad Institute Genome Sequencing Center for Infectious Disease"/>
            <person name="Wu L."/>
            <person name="Ma J."/>
        </authorList>
    </citation>
    <scope>NUCLEOTIDE SEQUENCE [LARGE SCALE GENOMIC DNA]</scope>
    <source>
        <strain evidence="5">KCTC 33676</strain>
    </source>
</reference>
<comment type="caution">
    <text evidence="4">The sequence shown here is derived from an EMBL/GenBank/DDBJ whole genome shotgun (WGS) entry which is preliminary data.</text>
</comment>
<sequence length="292" mass="33887">MEAIFEQCEQFIKRGSSTFHRAFSFLPETQKNAVYVIYAFCRLIDDAVDEPETSPFTLEQLERGLDHLQDTKGHFIWPALRWLFQTFPRAERAPFYRQMKGQRMDYVKTHYDTIEELEEYCYLVAGTVGEMLMPVLHQQPHQADIEAGIALGKAMQITNIIRDVGEDMARGRRYIPLQLMQEHGYTEADLQSKTINESFTATIESLMQLSNDWLAQGLSRLHTYPGQSAFCVELAARYYQAILDVVQDNRYDVFHKRAVVGKARKMLMLHSIRKKYQHQNKLDGMKELASSS</sequence>
<dbReference type="PROSITE" id="PS01045">
    <property type="entry name" value="SQUALEN_PHYTOEN_SYN_2"/>
    <property type="match status" value="1"/>
</dbReference>
<evidence type="ECO:0000256" key="1">
    <source>
        <dbReference type="ARBA" id="ARBA00004829"/>
    </source>
</evidence>
<dbReference type="CDD" id="cd00683">
    <property type="entry name" value="Trans_IPPS_HH"/>
    <property type="match status" value="1"/>
</dbReference>
<dbReference type="InterPro" id="IPR019845">
    <property type="entry name" value="Squalene/phytoene_synthase_CS"/>
</dbReference>
<dbReference type="InterPro" id="IPR008949">
    <property type="entry name" value="Isoprenoid_synthase_dom_sf"/>
</dbReference>
<keyword evidence="2" id="KW-0808">Transferase</keyword>
<dbReference type="SUPFAM" id="SSF48576">
    <property type="entry name" value="Terpenoid synthases"/>
    <property type="match status" value="1"/>
</dbReference>
<dbReference type="Gene3D" id="1.10.600.10">
    <property type="entry name" value="Farnesyl Diphosphate Synthase"/>
    <property type="match status" value="1"/>
</dbReference>